<reference evidence="11" key="1">
    <citation type="journal article" date="2022" name="Int. J. Syst. Evol. Microbiol.">
        <title>Pseudomonas aegrilactucae sp. nov. and Pseudomonas morbosilactucae sp. nov., pathogens causing bacterial rot of lettuce in Japan.</title>
        <authorList>
            <person name="Sawada H."/>
            <person name="Fujikawa T."/>
            <person name="Satou M."/>
        </authorList>
    </citation>
    <scope>NUCLEOTIDE SEQUENCE</scope>
    <source>
        <strain evidence="11">0166_1</strain>
    </source>
</reference>
<dbReference type="AlphaFoldDB" id="A0A9E7C015"/>
<keyword evidence="6 8" id="KW-0139">CF(1)</keyword>
<dbReference type="GO" id="GO:0005524">
    <property type="term" value="F:ATP binding"/>
    <property type="evidence" value="ECO:0007669"/>
    <property type="project" value="UniProtKB-UniRule"/>
</dbReference>
<dbReference type="GO" id="GO:0046933">
    <property type="term" value="F:proton-transporting ATP synthase activity, rotational mechanism"/>
    <property type="evidence" value="ECO:0007669"/>
    <property type="project" value="UniProtKB-UniRule"/>
</dbReference>
<dbReference type="EMBL" id="CP087164">
    <property type="protein sequence ID" value="UGS35067.1"/>
    <property type="molecule type" value="Genomic_DNA"/>
</dbReference>
<comment type="similarity">
    <text evidence="2 8 9">Belongs to the ATPase epsilon chain family.</text>
</comment>
<protein>
    <recommendedName>
        <fullName evidence="8">ATP synthase epsilon chain</fullName>
    </recommendedName>
    <alternativeName>
        <fullName evidence="8">ATP synthase F1 sector epsilon subunit</fullName>
    </alternativeName>
    <alternativeName>
        <fullName evidence="8">F-ATPase epsilon subunit</fullName>
    </alternativeName>
</protein>
<dbReference type="PANTHER" id="PTHR13822">
    <property type="entry name" value="ATP SYNTHASE DELTA/EPSILON CHAIN"/>
    <property type="match status" value="1"/>
</dbReference>
<feature type="domain" description="ATP synthase F1 complex delta/epsilon subunit N-terminal" evidence="10">
    <location>
        <begin position="6"/>
        <end position="85"/>
    </location>
</feature>
<dbReference type="CDD" id="cd12152">
    <property type="entry name" value="F1-ATPase_delta"/>
    <property type="match status" value="1"/>
</dbReference>
<dbReference type="GO" id="GO:0005886">
    <property type="term" value="C:plasma membrane"/>
    <property type="evidence" value="ECO:0007669"/>
    <property type="project" value="UniProtKB-SubCell"/>
</dbReference>
<keyword evidence="12" id="KW-1185">Reference proteome</keyword>
<evidence type="ECO:0000256" key="5">
    <source>
        <dbReference type="ARBA" id="ARBA00023136"/>
    </source>
</evidence>
<keyword evidence="3 8" id="KW-0813">Transport</keyword>
<comment type="subcellular location">
    <subcellularLocation>
        <location evidence="8">Cell membrane</location>
        <topology evidence="8">Peripheral membrane protein</topology>
    </subcellularLocation>
    <subcellularLocation>
        <location evidence="1">Endomembrane system</location>
        <topology evidence="1">Peripheral membrane protein</topology>
    </subcellularLocation>
</comment>
<comment type="function">
    <text evidence="8">Produces ATP from ADP in the presence of a proton gradient across the membrane.</text>
</comment>
<evidence type="ECO:0000256" key="1">
    <source>
        <dbReference type="ARBA" id="ARBA00004184"/>
    </source>
</evidence>
<comment type="subunit">
    <text evidence="8 9">F-type ATPases have 2 components, CF(1) - the catalytic core - and CF(0) - the membrane proton channel. CF(1) has five subunits: alpha(3), beta(3), gamma(1), delta(1), epsilon(1). CF(0) has three main subunits: a, b and c.</text>
</comment>
<keyword evidence="8" id="KW-0375">Hydrogen ion transport</keyword>
<evidence type="ECO:0000259" key="10">
    <source>
        <dbReference type="Pfam" id="PF02823"/>
    </source>
</evidence>
<evidence type="ECO:0000256" key="8">
    <source>
        <dbReference type="HAMAP-Rule" id="MF_00530"/>
    </source>
</evidence>
<keyword evidence="4 8" id="KW-0406">Ion transport</keyword>
<keyword evidence="7 8" id="KW-0066">ATP synthesis</keyword>
<name>A0A9E7C015_9ACTN</name>
<keyword evidence="5 8" id="KW-0472">Membrane</keyword>
<evidence type="ECO:0000256" key="9">
    <source>
        <dbReference type="RuleBase" id="RU003656"/>
    </source>
</evidence>
<proteinExistence type="inferred from homology"/>
<organism evidence="11 12">
    <name type="scientific">Capillimicrobium parvum</name>
    <dbReference type="NCBI Taxonomy" id="2884022"/>
    <lineage>
        <taxon>Bacteria</taxon>
        <taxon>Bacillati</taxon>
        <taxon>Actinomycetota</taxon>
        <taxon>Thermoleophilia</taxon>
        <taxon>Solirubrobacterales</taxon>
        <taxon>Capillimicrobiaceae</taxon>
        <taxon>Capillimicrobium</taxon>
    </lineage>
</organism>
<dbReference type="InterPro" id="IPR001469">
    <property type="entry name" value="ATP_synth_F1_dsu/esu"/>
</dbReference>
<dbReference type="SUPFAM" id="SSF51344">
    <property type="entry name" value="Epsilon subunit of F1F0-ATP synthase N-terminal domain"/>
    <property type="match status" value="1"/>
</dbReference>
<evidence type="ECO:0000256" key="3">
    <source>
        <dbReference type="ARBA" id="ARBA00022448"/>
    </source>
</evidence>
<dbReference type="Gene3D" id="2.60.15.10">
    <property type="entry name" value="F0F1 ATP synthase delta/epsilon subunit, N-terminal"/>
    <property type="match status" value="1"/>
</dbReference>
<dbReference type="GO" id="GO:0012505">
    <property type="term" value="C:endomembrane system"/>
    <property type="evidence" value="ECO:0007669"/>
    <property type="project" value="UniProtKB-SubCell"/>
</dbReference>
<keyword evidence="8" id="KW-1003">Cell membrane</keyword>
<sequence length="140" mass="15441">MAKTPFQVEVLTPEGEVFNEEVEMLSTRTTVGSIGILANHTPLLAMLDPTELRLYRSESDIVRFAQGEGYLQVADNHALVLVEEAHEPGDLDVADLQDRLSRAEEALRECESGSEAERAATRDKRRWEAFLRIAGGGTSA</sequence>
<dbReference type="InterPro" id="IPR036771">
    <property type="entry name" value="ATPsynth_dsu/esu_N"/>
</dbReference>
<accession>A0A9E7C015</accession>
<dbReference type="Proteomes" id="UP001162834">
    <property type="component" value="Chromosome"/>
</dbReference>
<dbReference type="GO" id="GO:0045259">
    <property type="term" value="C:proton-transporting ATP synthase complex"/>
    <property type="evidence" value="ECO:0007669"/>
    <property type="project" value="UniProtKB-KW"/>
</dbReference>
<dbReference type="NCBIfam" id="TIGR01216">
    <property type="entry name" value="ATP_synt_epsi"/>
    <property type="match status" value="1"/>
</dbReference>
<evidence type="ECO:0000256" key="2">
    <source>
        <dbReference type="ARBA" id="ARBA00005712"/>
    </source>
</evidence>
<dbReference type="Pfam" id="PF02823">
    <property type="entry name" value="ATP-synt_DE_N"/>
    <property type="match status" value="1"/>
</dbReference>
<evidence type="ECO:0000256" key="4">
    <source>
        <dbReference type="ARBA" id="ARBA00023065"/>
    </source>
</evidence>
<dbReference type="RefSeq" id="WP_259314729.1">
    <property type="nucleotide sequence ID" value="NZ_CP087164.1"/>
</dbReference>
<dbReference type="KEGG" id="sbae:DSM104329_01451"/>
<gene>
    <name evidence="8 11" type="primary">atpC</name>
    <name evidence="11" type="ORF">DSM104329_01451</name>
</gene>
<dbReference type="HAMAP" id="MF_00530">
    <property type="entry name" value="ATP_synth_epsil_bac"/>
    <property type="match status" value="1"/>
</dbReference>
<evidence type="ECO:0000313" key="12">
    <source>
        <dbReference type="Proteomes" id="UP001162834"/>
    </source>
</evidence>
<evidence type="ECO:0000256" key="6">
    <source>
        <dbReference type="ARBA" id="ARBA00023196"/>
    </source>
</evidence>
<dbReference type="InterPro" id="IPR020546">
    <property type="entry name" value="ATP_synth_F1_dsu/esu_N"/>
</dbReference>
<evidence type="ECO:0000313" key="11">
    <source>
        <dbReference type="EMBL" id="UGS35067.1"/>
    </source>
</evidence>
<dbReference type="PANTHER" id="PTHR13822:SF10">
    <property type="entry name" value="ATP SYNTHASE EPSILON CHAIN, CHLOROPLASTIC"/>
    <property type="match status" value="1"/>
</dbReference>
<evidence type="ECO:0000256" key="7">
    <source>
        <dbReference type="ARBA" id="ARBA00023310"/>
    </source>
</evidence>